<dbReference type="InterPro" id="IPR027843">
    <property type="entry name" value="DUF4440"/>
</dbReference>
<accession>A0A5D4U6X3</accession>
<dbReference type="SUPFAM" id="SSF54427">
    <property type="entry name" value="NTF2-like"/>
    <property type="match status" value="1"/>
</dbReference>
<dbReference type="Proteomes" id="UP000325054">
    <property type="component" value="Unassembled WGS sequence"/>
</dbReference>
<proteinExistence type="predicted"/>
<name>A0A5D4U6X3_9BACI</name>
<evidence type="ECO:0000259" key="1">
    <source>
        <dbReference type="Pfam" id="PF14534"/>
    </source>
</evidence>
<organism evidence="2 3">
    <name type="scientific">Rossellomorea aquimaris</name>
    <dbReference type="NCBI Taxonomy" id="189382"/>
    <lineage>
        <taxon>Bacteria</taxon>
        <taxon>Bacillati</taxon>
        <taxon>Bacillota</taxon>
        <taxon>Bacilli</taxon>
        <taxon>Bacillales</taxon>
        <taxon>Bacillaceae</taxon>
        <taxon>Rossellomorea</taxon>
    </lineage>
</organism>
<sequence length="130" mass="14861">MNMKFESFIEEFTEIWASSDIEKLAALISKDYKAREVTSNGQIVDFGYEESIQGWDQGFQYVKESDSSWILKAMWTSSLREDEVMAVISASMNINGKPLETANLFFDTFKQVDGKWMLVRSYVEAGVKAV</sequence>
<dbReference type="InterPro" id="IPR032710">
    <property type="entry name" value="NTF2-like_dom_sf"/>
</dbReference>
<feature type="domain" description="DUF4440" evidence="1">
    <location>
        <begin position="9"/>
        <end position="118"/>
    </location>
</feature>
<dbReference type="EMBL" id="VTEW01000003">
    <property type="protein sequence ID" value="TYS82890.1"/>
    <property type="molecule type" value="Genomic_DNA"/>
</dbReference>
<protein>
    <submittedName>
        <fullName evidence="2">Nuclear transport factor 2 family protein</fullName>
    </submittedName>
</protein>
<evidence type="ECO:0000313" key="2">
    <source>
        <dbReference type="EMBL" id="TYS82890.1"/>
    </source>
</evidence>
<evidence type="ECO:0000313" key="3">
    <source>
        <dbReference type="Proteomes" id="UP000325054"/>
    </source>
</evidence>
<reference evidence="2 3" key="1">
    <citation type="submission" date="2019-08" db="EMBL/GenBank/DDBJ databases">
        <title>Bacillus genomes from the desert of Cuatro Cienegas, Coahuila.</title>
        <authorList>
            <person name="Olmedo-Alvarez G."/>
        </authorList>
    </citation>
    <scope>NUCLEOTIDE SEQUENCE [LARGE SCALE GENOMIC DNA]</scope>
    <source>
        <strain evidence="2 3">CH451a_14T</strain>
    </source>
</reference>
<dbReference type="AlphaFoldDB" id="A0A5D4U6X3"/>
<gene>
    <name evidence="2" type="ORF">FZC80_04990</name>
</gene>
<comment type="caution">
    <text evidence="2">The sequence shown here is derived from an EMBL/GenBank/DDBJ whole genome shotgun (WGS) entry which is preliminary data.</text>
</comment>
<dbReference type="Gene3D" id="3.10.450.50">
    <property type="match status" value="1"/>
</dbReference>
<dbReference type="Pfam" id="PF14534">
    <property type="entry name" value="DUF4440"/>
    <property type="match status" value="1"/>
</dbReference>
<dbReference type="OrthoDB" id="2454203at2"/>